<protein>
    <submittedName>
        <fullName evidence="2">Uncharacterized protein</fullName>
    </submittedName>
</protein>
<evidence type="ECO:0000313" key="3">
    <source>
        <dbReference type="Proteomes" id="UP000257109"/>
    </source>
</evidence>
<dbReference type="AlphaFoldDB" id="A0A371I818"/>
<proteinExistence type="predicted"/>
<dbReference type="OrthoDB" id="1418540at2759"/>
<gene>
    <name evidence="2" type="ORF">CR513_04220</name>
</gene>
<keyword evidence="3" id="KW-1185">Reference proteome</keyword>
<comment type="caution">
    <text evidence="2">The sequence shown here is derived from an EMBL/GenBank/DDBJ whole genome shotgun (WGS) entry which is preliminary data.</text>
</comment>
<evidence type="ECO:0000256" key="1">
    <source>
        <dbReference type="SAM" id="MobiDB-lite"/>
    </source>
</evidence>
<sequence>MSYTKLLPHLLQHALVTTVSLKPVQSPYPKNYDPRAKCEYHRGALGHTTEKCWGIKHKVQDLIDAGLLVLLKEQSKNTEDETNLTATLDTQLLAP</sequence>
<feature type="region of interest" description="Disordered" evidence="1">
    <location>
        <begin position="76"/>
        <end position="95"/>
    </location>
</feature>
<organism evidence="2 3">
    <name type="scientific">Mucuna pruriens</name>
    <name type="common">Velvet bean</name>
    <name type="synonym">Dolichos pruriens</name>
    <dbReference type="NCBI Taxonomy" id="157652"/>
    <lineage>
        <taxon>Eukaryota</taxon>
        <taxon>Viridiplantae</taxon>
        <taxon>Streptophyta</taxon>
        <taxon>Embryophyta</taxon>
        <taxon>Tracheophyta</taxon>
        <taxon>Spermatophyta</taxon>
        <taxon>Magnoliopsida</taxon>
        <taxon>eudicotyledons</taxon>
        <taxon>Gunneridae</taxon>
        <taxon>Pentapetalae</taxon>
        <taxon>rosids</taxon>
        <taxon>fabids</taxon>
        <taxon>Fabales</taxon>
        <taxon>Fabaceae</taxon>
        <taxon>Papilionoideae</taxon>
        <taxon>50 kb inversion clade</taxon>
        <taxon>NPAAA clade</taxon>
        <taxon>indigoferoid/millettioid clade</taxon>
        <taxon>Phaseoleae</taxon>
        <taxon>Mucuna</taxon>
    </lineage>
</organism>
<dbReference type="EMBL" id="QJKJ01000697">
    <property type="protein sequence ID" value="RDY11159.1"/>
    <property type="molecule type" value="Genomic_DNA"/>
</dbReference>
<evidence type="ECO:0000313" key="2">
    <source>
        <dbReference type="EMBL" id="RDY11159.1"/>
    </source>
</evidence>
<accession>A0A371I818</accession>
<reference evidence="2" key="1">
    <citation type="submission" date="2018-05" db="EMBL/GenBank/DDBJ databases">
        <title>Draft genome of Mucuna pruriens seed.</title>
        <authorList>
            <person name="Nnadi N.E."/>
            <person name="Vos R."/>
            <person name="Hasami M.H."/>
            <person name="Devisetty U.K."/>
            <person name="Aguiy J.C."/>
        </authorList>
    </citation>
    <scope>NUCLEOTIDE SEQUENCE [LARGE SCALE GENOMIC DNA]</scope>
    <source>
        <strain evidence="2">JCA_2017</strain>
    </source>
</reference>
<dbReference type="PANTHER" id="PTHR32108:SF9">
    <property type="entry name" value="REVERSE TRANSCRIPTASE RNASE H-LIKE DOMAIN-CONTAINING PROTEIN"/>
    <property type="match status" value="1"/>
</dbReference>
<name>A0A371I818_MUCPR</name>
<feature type="compositionally biased region" description="Polar residues" evidence="1">
    <location>
        <begin position="83"/>
        <end position="95"/>
    </location>
</feature>
<dbReference type="Proteomes" id="UP000257109">
    <property type="component" value="Unassembled WGS sequence"/>
</dbReference>
<dbReference type="PANTHER" id="PTHR32108">
    <property type="entry name" value="DNA-DIRECTED RNA POLYMERASE SUBUNIT ALPHA"/>
    <property type="match status" value="1"/>
</dbReference>
<feature type="non-terminal residue" evidence="2">
    <location>
        <position position="1"/>
    </location>
</feature>